<dbReference type="InterPro" id="IPR050266">
    <property type="entry name" value="AB_hydrolase_sf"/>
</dbReference>
<protein>
    <submittedName>
        <fullName evidence="3">Pimeloyl-ACP methyl ester carboxylesterase</fullName>
    </submittedName>
</protein>
<dbReference type="Gene3D" id="3.40.50.1820">
    <property type="entry name" value="alpha/beta hydrolase"/>
    <property type="match status" value="1"/>
</dbReference>
<dbReference type="InterPro" id="IPR000073">
    <property type="entry name" value="AB_hydrolase_1"/>
</dbReference>
<dbReference type="Pfam" id="PF00561">
    <property type="entry name" value="Abhydrolase_1"/>
    <property type="match status" value="1"/>
</dbReference>
<proteinExistence type="predicted"/>
<evidence type="ECO:0000256" key="1">
    <source>
        <dbReference type="ARBA" id="ARBA00022801"/>
    </source>
</evidence>
<name>A0A366HHQ5_9BURK</name>
<dbReference type="GO" id="GO:0016020">
    <property type="term" value="C:membrane"/>
    <property type="evidence" value="ECO:0007669"/>
    <property type="project" value="TreeGrafter"/>
</dbReference>
<dbReference type="InterPro" id="IPR029058">
    <property type="entry name" value="AB_hydrolase_fold"/>
</dbReference>
<dbReference type="RefSeq" id="WP_113932387.1">
    <property type="nucleotide sequence ID" value="NZ_JACCEU010000002.1"/>
</dbReference>
<comment type="caution">
    <text evidence="3">The sequence shown here is derived from an EMBL/GenBank/DDBJ whole genome shotgun (WGS) entry which is preliminary data.</text>
</comment>
<gene>
    <name evidence="3" type="ORF">DFR37_102579</name>
</gene>
<accession>A0A366HHQ5</accession>
<dbReference type="PANTHER" id="PTHR43798:SF31">
    <property type="entry name" value="AB HYDROLASE SUPERFAMILY PROTEIN YCLE"/>
    <property type="match status" value="1"/>
</dbReference>
<dbReference type="EMBL" id="QNRQ01000002">
    <property type="protein sequence ID" value="RBP42193.1"/>
    <property type="molecule type" value="Genomic_DNA"/>
</dbReference>
<evidence type="ECO:0000313" key="4">
    <source>
        <dbReference type="Proteomes" id="UP000253628"/>
    </source>
</evidence>
<dbReference type="OrthoDB" id="9799989at2"/>
<dbReference type="AlphaFoldDB" id="A0A366HHQ5"/>
<evidence type="ECO:0000313" key="3">
    <source>
        <dbReference type="EMBL" id="RBP42193.1"/>
    </source>
</evidence>
<dbReference type="PRINTS" id="PR00111">
    <property type="entry name" value="ABHYDROLASE"/>
</dbReference>
<feature type="domain" description="AB hydrolase-1" evidence="2">
    <location>
        <begin position="16"/>
        <end position="243"/>
    </location>
</feature>
<sequence>MSALPSSLASGSGGVPLVMLHGMGSTAEIWLPQLNHFGRSRLALAWTQPGFGPSPALETLGWDSLADSLESLLQALDIGKAHILGHSIGGMVAQEFYHRHPQRVASLVLSATSAAFGSSDPQWKQEFIRQRTDAMAQYSSFAQAAPTLLSGFMSPECTPALREMASTAAREISTERYLDAMRLLVTFNRKAELGAIAVPTLLLAGELDTQAPPKGMKRMAEQIPNAQFQEIPAVRHMANLEAPHAFNQIIENFLSAQSQPAHA</sequence>
<dbReference type="PANTHER" id="PTHR43798">
    <property type="entry name" value="MONOACYLGLYCEROL LIPASE"/>
    <property type="match status" value="1"/>
</dbReference>
<keyword evidence="1" id="KW-0378">Hydrolase</keyword>
<dbReference type="GO" id="GO:0016787">
    <property type="term" value="F:hydrolase activity"/>
    <property type="evidence" value="ECO:0007669"/>
    <property type="project" value="UniProtKB-KW"/>
</dbReference>
<dbReference type="SUPFAM" id="SSF53474">
    <property type="entry name" value="alpha/beta-Hydrolases"/>
    <property type="match status" value="1"/>
</dbReference>
<dbReference type="Proteomes" id="UP000253628">
    <property type="component" value="Unassembled WGS sequence"/>
</dbReference>
<organism evidence="3 4">
    <name type="scientific">Eoetvoesiella caeni</name>
    <dbReference type="NCBI Taxonomy" id="645616"/>
    <lineage>
        <taxon>Bacteria</taxon>
        <taxon>Pseudomonadati</taxon>
        <taxon>Pseudomonadota</taxon>
        <taxon>Betaproteobacteria</taxon>
        <taxon>Burkholderiales</taxon>
        <taxon>Alcaligenaceae</taxon>
        <taxon>Eoetvoesiella</taxon>
    </lineage>
</organism>
<keyword evidence="4" id="KW-1185">Reference proteome</keyword>
<evidence type="ECO:0000259" key="2">
    <source>
        <dbReference type="Pfam" id="PF00561"/>
    </source>
</evidence>
<reference evidence="3 4" key="1">
    <citation type="submission" date="2018-06" db="EMBL/GenBank/DDBJ databases">
        <title>Genomic Encyclopedia of Type Strains, Phase IV (KMG-IV): sequencing the most valuable type-strain genomes for metagenomic binning, comparative biology and taxonomic classification.</title>
        <authorList>
            <person name="Goeker M."/>
        </authorList>
    </citation>
    <scope>NUCLEOTIDE SEQUENCE [LARGE SCALE GENOMIC DNA]</scope>
    <source>
        <strain evidence="3 4">DSM 25520</strain>
    </source>
</reference>